<name>D2VVW2_NAEGR</name>
<dbReference type="RefSeq" id="XP_002671856.1">
    <property type="nucleotide sequence ID" value="XM_002671810.1"/>
</dbReference>
<dbReference type="AlphaFoldDB" id="D2VVW2"/>
<sequence>MSNNNTAVPPSSPVVEDGDDELNLSSISCESCRRAHKRCDRLLPSCSKCLSKKIECNYVEPKKRGKASEAYKKNKKLKQEKPQEVGQIVDYYFTFVSAGHPVISKAILEYFIVEYLSQLENGENVEFSPNEFIHTREELNYLHLFFLSIKSIYYQFTFEQQSASEVMKLCEKRLGKYLTQSFHFYIYGTCQLIAIYYSGVGDFAKVTFYDALVNFYIHHYVKNTADQFEKNLERRAAFFCQYTGELETDAVSSFIERVPKIFEVSVDQKLENLLVPGALEYLRVAPVTLQNYEFFKQVLDFVFKVVEQFRTELCKKMPDCISDRYIKYSEMCRNLIYFGFQMRYLVKLPSLSNDLEEVALKISCLTESEYFKCCSAEMIGSVRSAAELHLDICKQIENGIRENNSPLVTSTGKVLNIDYFSILEMDLKALTCLERKFKRVSTTCGEMIKQINITLQNHYSKQANVLSSTAQALSLPALVVSHRNTTPQLNAITEGDDKWISLLKYLEAIKQRIGNQTDEDTFLDFEQLLR</sequence>
<dbReference type="KEGG" id="ngr:NAEGRDRAFT_73161"/>
<evidence type="ECO:0000259" key="1">
    <source>
        <dbReference type="PROSITE" id="PS50048"/>
    </source>
</evidence>
<accession>D2VVW2</accession>
<dbReference type="SUPFAM" id="SSF57701">
    <property type="entry name" value="Zn2/Cys6 DNA-binding domain"/>
    <property type="match status" value="1"/>
</dbReference>
<dbReference type="Gene3D" id="4.10.240.10">
    <property type="entry name" value="Zn(2)-C6 fungal-type DNA-binding domain"/>
    <property type="match status" value="1"/>
</dbReference>
<dbReference type="InterPro" id="IPR001138">
    <property type="entry name" value="Zn2Cys6_DnaBD"/>
</dbReference>
<dbReference type="PROSITE" id="PS50048">
    <property type="entry name" value="ZN2_CY6_FUNGAL_2"/>
    <property type="match status" value="1"/>
</dbReference>
<dbReference type="Pfam" id="PF00172">
    <property type="entry name" value="Zn_clus"/>
    <property type="match status" value="1"/>
</dbReference>
<feature type="domain" description="Zn(2)-C6 fungal-type" evidence="1">
    <location>
        <begin position="28"/>
        <end position="58"/>
    </location>
</feature>
<organism evidence="3">
    <name type="scientific">Naegleria gruberi</name>
    <name type="common">Amoeba</name>
    <dbReference type="NCBI Taxonomy" id="5762"/>
    <lineage>
        <taxon>Eukaryota</taxon>
        <taxon>Discoba</taxon>
        <taxon>Heterolobosea</taxon>
        <taxon>Tetramitia</taxon>
        <taxon>Eutetramitia</taxon>
        <taxon>Vahlkampfiidae</taxon>
        <taxon>Naegleria</taxon>
    </lineage>
</organism>
<dbReference type="SMART" id="SM00066">
    <property type="entry name" value="GAL4"/>
    <property type="match status" value="1"/>
</dbReference>
<gene>
    <name evidence="2" type="ORF">NAEGRDRAFT_73161</name>
</gene>
<dbReference type="EMBL" id="GG738902">
    <property type="protein sequence ID" value="EFC39112.1"/>
    <property type="molecule type" value="Genomic_DNA"/>
</dbReference>
<dbReference type="VEuPathDB" id="AmoebaDB:NAEGRDRAFT_73161"/>
<dbReference type="Proteomes" id="UP000006671">
    <property type="component" value="Unassembled WGS sequence"/>
</dbReference>
<dbReference type="GO" id="GO:0008270">
    <property type="term" value="F:zinc ion binding"/>
    <property type="evidence" value="ECO:0007669"/>
    <property type="project" value="InterPro"/>
</dbReference>
<reference evidence="2 3" key="1">
    <citation type="journal article" date="2010" name="Cell">
        <title>The genome of Naegleria gruberi illuminates early eukaryotic versatility.</title>
        <authorList>
            <person name="Fritz-Laylin L.K."/>
            <person name="Prochnik S.E."/>
            <person name="Ginger M.L."/>
            <person name="Dacks J.B."/>
            <person name="Carpenter M.L."/>
            <person name="Field M.C."/>
            <person name="Kuo A."/>
            <person name="Paredez A."/>
            <person name="Chapman J."/>
            <person name="Pham J."/>
            <person name="Shu S."/>
            <person name="Neupane R."/>
            <person name="Cipriano M."/>
            <person name="Mancuso J."/>
            <person name="Tu H."/>
            <person name="Salamov A."/>
            <person name="Lindquist E."/>
            <person name="Shapiro H."/>
            <person name="Lucas S."/>
            <person name="Grigoriev I.V."/>
            <person name="Cande W.Z."/>
            <person name="Fulton C."/>
            <person name="Rokhsar D.S."/>
            <person name="Dawson S.C."/>
        </authorList>
    </citation>
    <scope>NUCLEOTIDE SEQUENCE [LARGE SCALE GENOMIC DNA]</scope>
    <source>
        <strain evidence="2 3">NEG-M</strain>
    </source>
</reference>
<evidence type="ECO:0000313" key="3">
    <source>
        <dbReference type="Proteomes" id="UP000006671"/>
    </source>
</evidence>
<protein>
    <submittedName>
        <fullName evidence="2">Predicted protein</fullName>
    </submittedName>
</protein>
<dbReference type="GeneID" id="8858456"/>
<proteinExistence type="predicted"/>
<dbReference type="InterPro" id="IPR036864">
    <property type="entry name" value="Zn2-C6_fun-type_DNA-bd_sf"/>
</dbReference>
<dbReference type="CDD" id="cd00067">
    <property type="entry name" value="GAL4"/>
    <property type="match status" value="1"/>
</dbReference>
<dbReference type="GO" id="GO:0000981">
    <property type="term" value="F:DNA-binding transcription factor activity, RNA polymerase II-specific"/>
    <property type="evidence" value="ECO:0007669"/>
    <property type="project" value="InterPro"/>
</dbReference>
<dbReference type="PROSITE" id="PS00463">
    <property type="entry name" value="ZN2_CY6_FUNGAL_1"/>
    <property type="match status" value="1"/>
</dbReference>
<keyword evidence="3" id="KW-1185">Reference proteome</keyword>
<evidence type="ECO:0000313" key="2">
    <source>
        <dbReference type="EMBL" id="EFC39112.1"/>
    </source>
</evidence>
<dbReference type="InParanoid" id="D2VVW2"/>
<dbReference type="OrthoDB" id="2123952at2759"/>